<organism evidence="3 4">
    <name type="scientific">Artemia franciscana</name>
    <name type="common">Brine shrimp</name>
    <name type="synonym">Artemia sanfranciscana</name>
    <dbReference type="NCBI Taxonomy" id="6661"/>
    <lineage>
        <taxon>Eukaryota</taxon>
        <taxon>Metazoa</taxon>
        <taxon>Ecdysozoa</taxon>
        <taxon>Arthropoda</taxon>
        <taxon>Crustacea</taxon>
        <taxon>Branchiopoda</taxon>
        <taxon>Anostraca</taxon>
        <taxon>Artemiidae</taxon>
        <taxon>Artemia</taxon>
    </lineage>
</organism>
<reference evidence="3" key="1">
    <citation type="submission" date="2023-07" db="EMBL/GenBank/DDBJ databases">
        <title>Chromosome-level genome assembly of Artemia franciscana.</title>
        <authorList>
            <person name="Jo E."/>
        </authorList>
    </citation>
    <scope>NUCLEOTIDE SEQUENCE</scope>
    <source>
        <tissue evidence="3">Whole body</tissue>
    </source>
</reference>
<dbReference type="PANTHER" id="PTHR47326">
    <property type="entry name" value="TRANSPOSABLE ELEMENT TC3 TRANSPOSASE-LIKE PROTEIN"/>
    <property type="match status" value="1"/>
</dbReference>
<sequence>MSWTNQQKIFSLETYFGTKSYQSVQIQFRKRFHCRNFSSKSTIVSWIKKFREHGTVVDLCSKTTRGTYSGREKSARTEEKTAAVRDSVGRSPRKSVRRRSQELGMTRESLRRVLTYDLNVYPYKIQIKHKLTNADKKKRVTMCEWFCNVLENDENFLENVWFSGEAHFLLSGHVNRKNNIFWGSKDPEEVLQRPLHSVKCTAWVAMSKHGIIGPFWFEDDNGRSQTVNKERYIPVLNKYWASLGRRGGVVRASQWFQQDGATPHTANQTISWLRQRFEERLISRRCDVEWAPHSPDLNPPDFYLWGFLKDNVYQGNPQTIEELKTAITAKIRAIPKEECRKVIQNFARRVQVCLQRNGGQLEHIL</sequence>
<name>A0AA88HWN7_ARTSF</name>
<dbReference type="Proteomes" id="UP001187531">
    <property type="component" value="Unassembled WGS sequence"/>
</dbReference>
<dbReference type="AlphaFoldDB" id="A0AA88HWN7"/>
<dbReference type="Pfam" id="PF16087">
    <property type="entry name" value="DUF4817"/>
    <property type="match status" value="1"/>
</dbReference>
<proteinExistence type="predicted"/>
<dbReference type="InterPro" id="IPR032135">
    <property type="entry name" value="DUF4817"/>
</dbReference>
<dbReference type="GO" id="GO:0003676">
    <property type="term" value="F:nucleic acid binding"/>
    <property type="evidence" value="ECO:0007669"/>
    <property type="project" value="InterPro"/>
</dbReference>
<accession>A0AA88HWN7</accession>
<evidence type="ECO:0000313" key="4">
    <source>
        <dbReference type="Proteomes" id="UP001187531"/>
    </source>
</evidence>
<evidence type="ECO:0000256" key="1">
    <source>
        <dbReference type="SAM" id="MobiDB-lite"/>
    </source>
</evidence>
<dbReference type="Gene3D" id="3.30.420.10">
    <property type="entry name" value="Ribonuclease H-like superfamily/Ribonuclease H"/>
    <property type="match status" value="1"/>
</dbReference>
<keyword evidence="4" id="KW-1185">Reference proteome</keyword>
<protein>
    <recommendedName>
        <fullName evidence="2">DUF4817 domain-containing protein</fullName>
    </recommendedName>
</protein>
<dbReference type="InterPro" id="IPR036397">
    <property type="entry name" value="RNaseH_sf"/>
</dbReference>
<evidence type="ECO:0000313" key="3">
    <source>
        <dbReference type="EMBL" id="KAK2717215.1"/>
    </source>
</evidence>
<evidence type="ECO:0000259" key="2">
    <source>
        <dbReference type="Pfam" id="PF16087"/>
    </source>
</evidence>
<feature type="compositionally biased region" description="Basic and acidic residues" evidence="1">
    <location>
        <begin position="70"/>
        <end position="83"/>
    </location>
</feature>
<feature type="domain" description="DUF4817" evidence="2">
    <location>
        <begin position="6"/>
        <end position="56"/>
    </location>
</feature>
<comment type="caution">
    <text evidence="3">The sequence shown here is derived from an EMBL/GenBank/DDBJ whole genome shotgun (WGS) entry which is preliminary data.</text>
</comment>
<dbReference type="PANTHER" id="PTHR47326:SF1">
    <property type="entry name" value="HTH PSQ-TYPE DOMAIN-CONTAINING PROTEIN"/>
    <property type="match status" value="1"/>
</dbReference>
<dbReference type="EMBL" id="JAVRJZ010000011">
    <property type="protein sequence ID" value="KAK2717215.1"/>
    <property type="molecule type" value="Genomic_DNA"/>
</dbReference>
<feature type="region of interest" description="Disordered" evidence="1">
    <location>
        <begin position="67"/>
        <end position="102"/>
    </location>
</feature>
<gene>
    <name evidence="3" type="ORF">QYM36_007360</name>
</gene>